<feature type="region of interest" description="Domain III" evidence="6">
    <location>
        <begin position="156"/>
        <end position="210"/>
    </location>
</feature>
<comment type="subunit">
    <text evidence="6">Homotetramer. Forms an RuvA(8)-RuvB(12)-Holliday junction (HJ) complex. HJ DNA is sandwiched between 2 RuvA tetramers; dsDNA enters through RuvA and exits via RuvB. An RuvB hexamer assembles on each DNA strand where it exits the tetramer. Each RuvB hexamer is contacted by two RuvA subunits (via domain III) on 2 adjacent RuvB subunits; this complex drives branch migration. In the full resolvosome a probable DNA-RuvA(4)-RuvB(12)-RuvC(2) complex forms which resolves the HJ.</text>
</comment>
<dbReference type="InterPro" id="IPR011114">
    <property type="entry name" value="RuvA_C"/>
</dbReference>
<evidence type="ECO:0000256" key="2">
    <source>
        <dbReference type="ARBA" id="ARBA00022763"/>
    </source>
</evidence>
<evidence type="ECO:0000256" key="4">
    <source>
        <dbReference type="ARBA" id="ARBA00023172"/>
    </source>
</evidence>
<sequence length="210" mass="22544">MIGRLKGELAEKQPPHIMVDVNGVGYDVEASMNTCFKLPDPGCSVTLYTHFVVREDAQLLYGFYDKYERTLFRALIKASGVGPKLALSILSGMTAQELVACMQREDAAALTRIPGVGKKTAERLIVELKDKLKTLPAAEPADFQLTGNDLPEAASAAIDGYRQEAESALVSLGYKPALAAKAVAQAEKQLGDINSSESLIRLALKSMVSG</sequence>
<dbReference type="GO" id="GO:0005524">
    <property type="term" value="F:ATP binding"/>
    <property type="evidence" value="ECO:0007669"/>
    <property type="project" value="InterPro"/>
</dbReference>
<dbReference type="GeneID" id="89456422"/>
<dbReference type="AlphaFoldDB" id="A0AAW7XGN4"/>
<dbReference type="Proteomes" id="UP001169862">
    <property type="component" value="Unassembled WGS sequence"/>
</dbReference>
<dbReference type="SUPFAM" id="SSF47781">
    <property type="entry name" value="RuvA domain 2-like"/>
    <property type="match status" value="1"/>
</dbReference>
<keyword evidence="8" id="KW-0378">Hydrolase</keyword>
<dbReference type="GO" id="GO:0000400">
    <property type="term" value="F:four-way junction DNA binding"/>
    <property type="evidence" value="ECO:0007669"/>
    <property type="project" value="UniProtKB-UniRule"/>
</dbReference>
<feature type="domain" description="Helix-hairpin-helix DNA-binding motif class 1" evidence="7">
    <location>
        <begin position="108"/>
        <end position="127"/>
    </location>
</feature>
<dbReference type="Pfam" id="PF01330">
    <property type="entry name" value="RuvA_N"/>
    <property type="match status" value="1"/>
</dbReference>
<comment type="domain">
    <text evidence="6">Has three domains with a flexible linker between the domains II and III and assumes an 'L' shape. Domain III is highly mobile and contacts RuvB.</text>
</comment>
<comment type="caution">
    <text evidence="6">Lacks conserved residue(s) required for the propagation of feature annotation.</text>
</comment>
<dbReference type="Pfam" id="PF07499">
    <property type="entry name" value="RuvA_C"/>
    <property type="match status" value="1"/>
</dbReference>
<proteinExistence type="inferred from homology"/>
<dbReference type="Gene3D" id="1.10.8.10">
    <property type="entry name" value="DNA helicase RuvA subunit, C-terminal domain"/>
    <property type="match status" value="1"/>
</dbReference>
<evidence type="ECO:0000259" key="7">
    <source>
        <dbReference type="SMART" id="SM00278"/>
    </source>
</evidence>
<protein>
    <recommendedName>
        <fullName evidence="6">Holliday junction branch migration complex subunit RuvA</fullName>
    </recommendedName>
</protein>
<dbReference type="InterPro" id="IPR003583">
    <property type="entry name" value="Hlx-hairpin-Hlx_DNA-bd_motif"/>
</dbReference>
<keyword evidence="4 6" id="KW-0233">DNA recombination</keyword>
<evidence type="ECO:0000256" key="3">
    <source>
        <dbReference type="ARBA" id="ARBA00023125"/>
    </source>
</evidence>
<dbReference type="InterPro" id="IPR036267">
    <property type="entry name" value="RuvA_C_sf"/>
</dbReference>
<evidence type="ECO:0000313" key="8">
    <source>
        <dbReference type="EMBL" id="MDO6452242.1"/>
    </source>
</evidence>
<feature type="region of interest" description="Domain I" evidence="6">
    <location>
        <begin position="1"/>
        <end position="64"/>
    </location>
</feature>
<dbReference type="InterPro" id="IPR012340">
    <property type="entry name" value="NA-bd_OB-fold"/>
</dbReference>
<dbReference type="SUPFAM" id="SSF46929">
    <property type="entry name" value="DNA helicase RuvA subunit, C-terminal domain"/>
    <property type="match status" value="1"/>
</dbReference>
<keyword evidence="3 6" id="KW-0238">DNA-binding</keyword>
<dbReference type="InterPro" id="IPR010994">
    <property type="entry name" value="RuvA_2-like"/>
</dbReference>
<dbReference type="GO" id="GO:0006281">
    <property type="term" value="P:DNA repair"/>
    <property type="evidence" value="ECO:0007669"/>
    <property type="project" value="UniProtKB-UniRule"/>
</dbReference>
<dbReference type="GO" id="GO:0006310">
    <property type="term" value="P:DNA recombination"/>
    <property type="evidence" value="ECO:0007669"/>
    <property type="project" value="UniProtKB-UniRule"/>
</dbReference>
<feature type="domain" description="Helix-hairpin-helix DNA-binding motif class 1" evidence="7">
    <location>
        <begin position="73"/>
        <end position="92"/>
    </location>
</feature>
<gene>
    <name evidence="6 8" type="primary">ruvA</name>
    <name evidence="8" type="ORF">Q4490_01580</name>
</gene>
<dbReference type="HAMAP" id="MF_00031">
    <property type="entry name" value="DNA_HJ_migration_RuvA"/>
    <property type="match status" value="1"/>
</dbReference>
<evidence type="ECO:0000256" key="5">
    <source>
        <dbReference type="ARBA" id="ARBA00023204"/>
    </source>
</evidence>
<keyword evidence="2 6" id="KW-0227">DNA damage</keyword>
<comment type="similarity">
    <text evidence="6">Belongs to the RuvA family.</text>
</comment>
<dbReference type="NCBIfam" id="TIGR00084">
    <property type="entry name" value="ruvA"/>
    <property type="match status" value="1"/>
</dbReference>
<keyword evidence="1 6" id="KW-0963">Cytoplasm</keyword>
<dbReference type="SMART" id="SM00278">
    <property type="entry name" value="HhH1"/>
    <property type="match status" value="2"/>
</dbReference>
<name>A0AAW7XGN4_9GAMM</name>
<evidence type="ECO:0000256" key="1">
    <source>
        <dbReference type="ARBA" id="ARBA00022490"/>
    </source>
</evidence>
<organism evidence="8 9">
    <name type="scientific">Neptunomonas phycophila</name>
    <dbReference type="NCBI Taxonomy" id="1572645"/>
    <lineage>
        <taxon>Bacteria</taxon>
        <taxon>Pseudomonadati</taxon>
        <taxon>Pseudomonadota</taxon>
        <taxon>Gammaproteobacteria</taxon>
        <taxon>Oceanospirillales</taxon>
        <taxon>Oceanospirillaceae</taxon>
        <taxon>Neptunomonas</taxon>
    </lineage>
</organism>
<dbReference type="CDD" id="cd14332">
    <property type="entry name" value="UBA_RuvA_C"/>
    <property type="match status" value="1"/>
</dbReference>
<dbReference type="GO" id="GO:0016787">
    <property type="term" value="F:hydrolase activity"/>
    <property type="evidence" value="ECO:0007669"/>
    <property type="project" value="UniProtKB-KW"/>
</dbReference>
<dbReference type="GO" id="GO:0005737">
    <property type="term" value="C:cytoplasm"/>
    <property type="evidence" value="ECO:0007669"/>
    <property type="project" value="UniProtKB-SubCell"/>
</dbReference>
<dbReference type="RefSeq" id="WP_075172322.1">
    <property type="nucleotide sequence ID" value="NZ_CP041336.1"/>
</dbReference>
<dbReference type="Pfam" id="PF14520">
    <property type="entry name" value="HHH_5"/>
    <property type="match status" value="1"/>
</dbReference>
<evidence type="ECO:0000313" key="9">
    <source>
        <dbReference type="Proteomes" id="UP001169862"/>
    </source>
</evidence>
<comment type="function">
    <text evidence="6">The RuvA-RuvB-RuvC complex processes Holliday junction (HJ) DNA during genetic recombination and DNA repair, while the RuvA-RuvB complex plays an important role in the rescue of blocked DNA replication forks via replication fork reversal (RFR). RuvA specifically binds to HJ cruciform DNA, conferring on it an open structure. The RuvB hexamer acts as an ATP-dependent pump, pulling dsDNA into and through the RuvAB complex. HJ branch migration allows RuvC to scan DNA until it finds its consensus sequence, where it cleaves and resolves the cruciform DNA.</text>
</comment>
<keyword evidence="5 6" id="KW-0234">DNA repair</keyword>
<dbReference type="GO" id="GO:0009378">
    <property type="term" value="F:four-way junction helicase activity"/>
    <property type="evidence" value="ECO:0007669"/>
    <property type="project" value="InterPro"/>
</dbReference>
<dbReference type="InterPro" id="IPR013849">
    <property type="entry name" value="DNA_helicase_Holl-junc_RuvA_I"/>
</dbReference>
<reference evidence="8" key="1">
    <citation type="submission" date="2023-07" db="EMBL/GenBank/DDBJ databases">
        <title>Genome content predicts the carbon catabolic preferences of heterotrophic bacteria.</title>
        <authorList>
            <person name="Gralka M."/>
        </authorList>
    </citation>
    <scope>NUCLEOTIDE SEQUENCE</scope>
    <source>
        <strain evidence="8">I2M16</strain>
    </source>
</reference>
<evidence type="ECO:0000256" key="6">
    <source>
        <dbReference type="HAMAP-Rule" id="MF_00031"/>
    </source>
</evidence>
<comment type="caution">
    <text evidence="8">The sequence shown here is derived from an EMBL/GenBank/DDBJ whole genome shotgun (WGS) entry which is preliminary data.</text>
</comment>
<comment type="subcellular location">
    <subcellularLocation>
        <location evidence="6">Cytoplasm</location>
    </subcellularLocation>
</comment>
<dbReference type="SUPFAM" id="SSF50249">
    <property type="entry name" value="Nucleic acid-binding proteins"/>
    <property type="match status" value="1"/>
</dbReference>
<dbReference type="Gene3D" id="2.40.50.140">
    <property type="entry name" value="Nucleic acid-binding proteins"/>
    <property type="match status" value="1"/>
</dbReference>
<dbReference type="GO" id="GO:0048476">
    <property type="term" value="C:Holliday junction resolvase complex"/>
    <property type="evidence" value="ECO:0007669"/>
    <property type="project" value="UniProtKB-UniRule"/>
</dbReference>
<dbReference type="EMBL" id="JAUOPG010000001">
    <property type="protein sequence ID" value="MDO6452242.1"/>
    <property type="molecule type" value="Genomic_DNA"/>
</dbReference>
<dbReference type="Gene3D" id="1.10.150.20">
    <property type="entry name" value="5' to 3' exonuclease, C-terminal subdomain"/>
    <property type="match status" value="1"/>
</dbReference>
<dbReference type="InterPro" id="IPR000085">
    <property type="entry name" value="RuvA"/>
</dbReference>
<accession>A0AAW7XGN4</accession>
<dbReference type="GO" id="GO:0009379">
    <property type="term" value="C:Holliday junction helicase complex"/>
    <property type="evidence" value="ECO:0007669"/>
    <property type="project" value="InterPro"/>
</dbReference>